<name>A0AAE1DL38_9GAST</name>
<dbReference type="EMBL" id="JAWDGP010003417">
    <property type="protein sequence ID" value="KAK3774407.1"/>
    <property type="molecule type" value="Genomic_DNA"/>
</dbReference>
<accession>A0AAE1DL38</accession>
<gene>
    <name evidence="2" type="ORF">RRG08_003299</name>
</gene>
<evidence type="ECO:0000313" key="2">
    <source>
        <dbReference type="EMBL" id="KAK3774407.1"/>
    </source>
</evidence>
<protein>
    <submittedName>
        <fullName evidence="2">Uncharacterized protein</fullName>
    </submittedName>
</protein>
<keyword evidence="3" id="KW-1185">Reference proteome</keyword>
<organism evidence="2 3">
    <name type="scientific">Elysia crispata</name>
    <name type="common">lettuce slug</name>
    <dbReference type="NCBI Taxonomy" id="231223"/>
    <lineage>
        <taxon>Eukaryota</taxon>
        <taxon>Metazoa</taxon>
        <taxon>Spiralia</taxon>
        <taxon>Lophotrochozoa</taxon>
        <taxon>Mollusca</taxon>
        <taxon>Gastropoda</taxon>
        <taxon>Heterobranchia</taxon>
        <taxon>Euthyneura</taxon>
        <taxon>Panpulmonata</taxon>
        <taxon>Sacoglossa</taxon>
        <taxon>Placobranchoidea</taxon>
        <taxon>Plakobranchidae</taxon>
        <taxon>Elysia</taxon>
    </lineage>
</organism>
<evidence type="ECO:0000256" key="1">
    <source>
        <dbReference type="SAM" id="MobiDB-lite"/>
    </source>
</evidence>
<dbReference type="AlphaFoldDB" id="A0AAE1DL38"/>
<feature type="region of interest" description="Disordered" evidence="1">
    <location>
        <begin position="1"/>
        <end position="70"/>
    </location>
</feature>
<evidence type="ECO:0000313" key="3">
    <source>
        <dbReference type="Proteomes" id="UP001283361"/>
    </source>
</evidence>
<sequence length="161" mass="17563">MSKPPPEFIGFFDNTPPCDTPDHGFASQSIEGAKPPPGPPRRNNTPSRDVEFRGLSSKAPSTKRGGEATLEKGCSSEEFFFHKPPKLCSYALKDQPWQGAKPIRRREGGAKRHRNLRCAKDIPPGHAHLPPKGEGVETLVPRANPSKVAQSATFAGRGRMK</sequence>
<dbReference type="Proteomes" id="UP001283361">
    <property type="component" value="Unassembled WGS sequence"/>
</dbReference>
<reference evidence="2" key="1">
    <citation type="journal article" date="2023" name="G3 (Bethesda)">
        <title>A reference genome for the long-term kleptoplast-retaining sea slug Elysia crispata morphotype clarki.</title>
        <authorList>
            <person name="Eastman K.E."/>
            <person name="Pendleton A.L."/>
            <person name="Shaikh M.A."/>
            <person name="Suttiyut T."/>
            <person name="Ogas R."/>
            <person name="Tomko P."/>
            <person name="Gavelis G."/>
            <person name="Widhalm J.R."/>
            <person name="Wisecaver J.H."/>
        </authorList>
    </citation>
    <scope>NUCLEOTIDE SEQUENCE</scope>
    <source>
        <strain evidence="2">ECLA1</strain>
    </source>
</reference>
<proteinExistence type="predicted"/>
<feature type="region of interest" description="Disordered" evidence="1">
    <location>
        <begin position="120"/>
        <end position="161"/>
    </location>
</feature>
<comment type="caution">
    <text evidence="2">The sequence shown here is derived from an EMBL/GenBank/DDBJ whole genome shotgun (WGS) entry which is preliminary data.</text>
</comment>